<evidence type="ECO:0000313" key="13">
    <source>
        <dbReference type="Proteomes" id="UP000476176"/>
    </source>
</evidence>
<dbReference type="InterPro" id="IPR000048">
    <property type="entry name" value="IQ_motif_EF-hand-BS"/>
</dbReference>
<evidence type="ECO:0000313" key="4">
    <source>
        <dbReference type="EMBL" id="KAE8929944.1"/>
    </source>
</evidence>
<dbReference type="InterPro" id="IPR001202">
    <property type="entry name" value="WW_dom"/>
</dbReference>
<feature type="region of interest" description="Disordered" evidence="2">
    <location>
        <begin position="40"/>
        <end position="126"/>
    </location>
</feature>
<evidence type="ECO:0000313" key="7">
    <source>
        <dbReference type="EMBL" id="KAE9207065.1"/>
    </source>
</evidence>
<evidence type="ECO:0000313" key="10">
    <source>
        <dbReference type="Proteomes" id="UP000433483"/>
    </source>
</evidence>
<organism evidence="5 12">
    <name type="scientific">Phytophthora fragariae</name>
    <dbReference type="NCBI Taxonomy" id="53985"/>
    <lineage>
        <taxon>Eukaryota</taxon>
        <taxon>Sar</taxon>
        <taxon>Stramenopiles</taxon>
        <taxon>Oomycota</taxon>
        <taxon>Peronosporomycetes</taxon>
        <taxon>Peronosporales</taxon>
        <taxon>Peronosporaceae</taxon>
        <taxon>Phytophthora</taxon>
    </lineage>
</organism>
<feature type="region of interest" description="Disordered" evidence="2">
    <location>
        <begin position="635"/>
        <end position="659"/>
    </location>
</feature>
<dbReference type="SMART" id="SM00015">
    <property type="entry name" value="IQ"/>
    <property type="match status" value="3"/>
</dbReference>
<dbReference type="EMBL" id="QXFZ01001406">
    <property type="protein sequence ID" value="KAE9091044.1"/>
    <property type="molecule type" value="Genomic_DNA"/>
</dbReference>
<gene>
    <name evidence="8" type="ORF">PF001_g18192</name>
    <name evidence="7" type="ORF">PF004_g17127</name>
    <name evidence="6" type="ORF">PF005_g18948</name>
    <name evidence="5" type="ORF">PF007_g19020</name>
    <name evidence="4" type="ORF">PF009_g19951</name>
</gene>
<evidence type="ECO:0000313" key="12">
    <source>
        <dbReference type="Proteomes" id="UP000441208"/>
    </source>
</evidence>
<feature type="domain" description="WW" evidence="3">
    <location>
        <begin position="652"/>
        <end position="685"/>
    </location>
</feature>
<accession>A0A6A3R7W4</accession>
<sequence>MALPPPRGHWDVTYLAAKYPWLRVDQEALEEFRSPFRWVSDVSPRSPAVQSSDEPNEDQRPRKGRTRVRSREEGLTRGKHAKRQGKKKTRTKMSSILRNHEKIFSNTSRVDELKRNNSPRNEETTMPSLRLSIGEGMATMPVVSLAPMIQSEQDRREDSEVLLENLQQDHELLVQRRKQQRKPRKRKKPTNLLAFSFPVITPKPPASVSRGSKLDLTKHHVVSTPTTLLDKYSQQIKDLADEEHRLEENVMARIAEQKARLPLTFLFERNLMRRSDAQQDGLRIVTAIFAKLQHRMLFNSYARWKEFIEDSLREDRKREALRLAQQRAVAMLERVSSDAYVGTLAQGFQRWKTVIRDMVNHERHVAAGVIQNAVRARRSRQHLEALRQAAQALDRRRNQAIQTLLRFECYGTSMSCSTSHCPSCAISGGSCSNTDTVASGGVGWVTHQASSELLTYVTQRFLEDGSCFTTKELRWLRVQVQAGHERLAHEDHAAVYLQRRYRGYATRMAYWVHRMQMDELRRLKEKNAIKIQSWARRWLAKRYVRRVREQRRLAELKDAYIRERKRKEEERLWKEFYEREQMELCVKRAQEAANQLREARREADLARVKAEEAEYRAKELAAEREIESLLKTPLTKKVGDKSDDEKEEGDEEDEKDPWMQLTDDYGNVYFYNESTGESSWDPPPPRKKANISPEDEEPKELLPKDEKEQKEEKPKEVDPLEEVLREGKCIKCQRDQSTKRCLDCEDTKRAFYCTACFKLHTASSTEENPTSTSTVKHDFEVVPEAAVVPARCESGMECITNEDNPANNQETTEKSLAAYYCYECSPPSRPEPNSESTTPGCFYCESCFARDHETAKKLRHVEKALRFRRGALLCCDCGHSLAVRQCDPCGGDKFCEACFLSSHTGSKRRTMKHIWTALDVLRDLLEHETDTYCVECDVRASSKLCNLCGDGFCDGCFDKTHAKGAKRRHTWLPWSVAAQDGDWIEIKDEKATIYFNVETKESTAEKPTVLLSGEERHRLQLAEREQLQRTRQVELESEVVKLKEQLRELQAQERPGSRARTPGGVPDDAKMTPEVPTTGRLHDDSENDLSHASSLERRDGGVTSVEDDESDATATIGQRRTWSLDDVEGLVMELLDDIAIAFGVFSSAINDGGDNEKESLFDEDPLEQHFHDMPLSPGVKVRAGDESNEGPDLPLFASRMRRSTFARMDTCTLPTPNSDPLSPRIGTAIPTNQHQVQPQKATFITETAWDLVSRNSADGQVIAHGRSHHLVPDCWGGNKSEDLSSAEPTASCSCSSSTSLTLFRRQSKVQRPCRSCSNPKAESTRTEAMNFTSVIKQRATGASPRRITSAPAFSPLARRNLLISKRSTQSTNNRELESAATII</sequence>
<dbReference type="Proteomes" id="UP000429523">
    <property type="component" value="Unassembled WGS sequence"/>
</dbReference>
<evidence type="ECO:0000313" key="8">
    <source>
        <dbReference type="EMBL" id="KAE9293574.1"/>
    </source>
</evidence>
<dbReference type="SUPFAM" id="SSF51045">
    <property type="entry name" value="WW domain"/>
    <property type="match status" value="1"/>
</dbReference>
<feature type="compositionally biased region" description="Basic residues" evidence="2">
    <location>
        <begin position="77"/>
        <end position="91"/>
    </location>
</feature>
<feature type="compositionally biased region" description="Acidic residues" evidence="2">
    <location>
        <begin position="645"/>
        <end position="655"/>
    </location>
</feature>
<evidence type="ECO:0000313" key="9">
    <source>
        <dbReference type="Proteomes" id="UP000429523"/>
    </source>
</evidence>
<name>A0A6A3R7W4_9STRA</name>
<dbReference type="Proteomes" id="UP000476176">
    <property type="component" value="Unassembled WGS sequence"/>
</dbReference>
<dbReference type="CDD" id="cd19669">
    <property type="entry name" value="UBR-box"/>
    <property type="match status" value="1"/>
</dbReference>
<comment type="caution">
    <text evidence="5">The sequence shown here is derived from an EMBL/GenBank/DDBJ whole genome shotgun (WGS) entry which is preliminary data.</text>
</comment>
<dbReference type="Proteomes" id="UP000433483">
    <property type="component" value="Unassembled WGS sequence"/>
</dbReference>
<keyword evidence="1" id="KW-0175">Coiled coil</keyword>
<dbReference type="EMBL" id="QXGB01001414">
    <property type="protein sequence ID" value="KAE9191186.1"/>
    <property type="molecule type" value="Genomic_DNA"/>
</dbReference>
<dbReference type="EMBL" id="QXGF01001445">
    <property type="protein sequence ID" value="KAE8929944.1"/>
    <property type="molecule type" value="Genomic_DNA"/>
</dbReference>
<reference evidence="9 10" key="1">
    <citation type="submission" date="2018-08" db="EMBL/GenBank/DDBJ databases">
        <title>Genomic investigation of the strawberry pathogen Phytophthora fragariae indicates pathogenicity is determined by transcriptional variation in three key races.</title>
        <authorList>
            <person name="Adams T.M."/>
            <person name="Armitage A.D."/>
            <person name="Sobczyk M.K."/>
            <person name="Bates H.J."/>
            <person name="Dunwell J.M."/>
            <person name="Nellist C.F."/>
            <person name="Harrison R.J."/>
        </authorList>
    </citation>
    <scope>NUCLEOTIDE SEQUENCE [LARGE SCALE GENOMIC DNA]</scope>
    <source>
        <strain evidence="8 11">A4</strain>
        <strain evidence="7 13">BC-23</strain>
        <strain evidence="6 10">NOV-27</strain>
        <strain evidence="5 12">NOV-71</strain>
        <strain evidence="4 9">NOV-9</strain>
    </source>
</reference>
<dbReference type="SMART" id="SM00456">
    <property type="entry name" value="WW"/>
    <property type="match status" value="2"/>
</dbReference>
<dbReference type="PROSITE" id="PS50096">
    <property type="entry name" value="IQ"/>
    <property type="match status" value="2"/>
</dbReference>
<keyword evidence="10" id="KW-1185">Reference proteome</keyword>
<dbReference type="Proteomes" id="UP000441208">
    <property type="component" value="Unassembled WGS sequence"/>
</dbReference>
<evidence type="ECO:0000259" key="3">
    <source>
        <dbReference type="PROSITE" id="PS50020"/>
    </source>
</evidence>
<feature type="coiled-coil region" evidence="1">
    <location>
        <begin position="149"/>
        <end position="176"/>
    </location>
</feature>
<protein>
    <recommendedName>
        <fullName evidence="3">WW domain-containing protein</fullName>
    </recommendedName>
</protein>
<feature type="coiled-coil region" evidence="1">
    <location>
        <begin position="550"/>
        <end position="625"/>
    </location>
</feature>
<dbReference type="PROSITE" id="PS01159">
    <property type="entry name" value="WW_DOMAIN_1"/>
    <property type="match status" value="1"/>
</dbReference>
<dbReference type="Proteomes" id="UP000437068">
    <property type="component" value="Unassembled WGS sequence"/>
</dbReference>
<proteinExistence type="predicted"/>
<dbReference type="EMBL" id="QXGC01001262">
    <property type="protein sequence ID" value="KAE9207065.1"/>
    <property type="molecule type" value="Genomic_DNA"/>
</dbReference>
<dbReference type="EMBL" id="QXGE01001369">
    <property type="protein sequence ID" value="KAE9293574.1"/>
    <property type="molecule type" value="Genomic_DNA"/>
</dbReference>
<feature type="coiled-coil region" evidence="1">
    <location>
        <begin position="376"/>
        <end position="403"/>
    </location>
</feature>
<dbReference type="Pfam" id="PF00612">
    <property type="entry name" value="IQ"/>
    <property type="match status" value="2"/>
</dbReference>
<dbReference type="Gene3D" id="2.20.70.10">
    <property type="match status" value="1"/>
</dbReference>
<dbReference type="InterPro" id="IPR036020">
    <property type="entry name" value="WW_dom_sf"/>
</dbReference>
<dbReference type="CDD" id="cd00201">
    <property type="entry name" value="WW"/>
    <property type="match status" value="1"/>
</dbReference>
<dbReference type="PROSITE" id="PS50020">
    <property type="entry name" value="WW_DOMAIN_2"/>
    <property type="match status" value="1"/>
</dbReference>
<evidence type="ECO:0000313" key="5">
    <source>
        <dbReference type="EMBL" id="KAE9091044.1"/>
    </source>
</evidence>
<dbReference type="Gene3D" id="1.20.5.190">
    <property type="match status" value="1"/>
</dbReference>
<feature type="region of interest" description="Disordered" evidence="2">
    <location>
        <begin position="1047"/>
        <end position="1114"/>
    </location>
</feature>
<evidence type="ECO:0000313" key="11">
    <source>
        <dbReference type="Proteomes" id="UP000437068"/>
    </source>
</evidence>
<evidence type="ECO:0000313" key="6">
    <source>
        <dbReference type="EMBL" id="KAE9191186.1"/>
    </source>
</evidence>
<feature type="compositionally biased region" description="Basic and acidic residues" evidence="2">
    <location>
        <begin position="98"/>
        <end position="123"/>
    </location>
</feature>
<dbReference type="OrthoDB" id="6344460at2759"/>
<dbReference type="Pfam" id="PF00397">
    <property type="entry name" value="WW"/>
    <property type="match status" value="1"/>
</dbReference>
<evidence type="ECO:0000256" key="2">
    <source>
        <dbReference type="SAM" id="MobiDB-lite"/>
    </source>
</evidence>
<feature type="compositionally biased region" description="Basic and acidic residues" evidence="2">
    <location>
        <begin position="699"/>
        <end position="719"/>
    </location>
</feature>
<feature type="region of interest" description="Disordered" evidence="2">
    <location>
        <begin position="672"/>
        <end position="719"/>
    </location>
</feature>
<evidence type="ECO:0000256" key="1">
    <source>
        <dbReference type="SAM" id="Coils"/>
    </source>
</evidence>